<keyword evidence="5" id="KW-1185">Reference proteome</keyword>
<feature type="site" description="Important for substrate specificity" evidence="3">
    <location>
        <position position="178"/>
    </location>
</feature>
<dbReference type="PIRSF" id="PIRSF006305">
    <property type="entry name" value="Maf"/>
    <property type="match status" value="1"/>
</dbReference>
<dbReference type="Gene3D" id="3.90.950.10">
    <property type="match status" value="1"/>
</dbReference>
<dbReference type="GO" id="GO:0009117">
    <property type="term" value="P:nucleotide metabolic process"/>
    <property type="evidence" value="ECO:0007669"/>
    <property type="project" value="UniProtKB-KW"/>
</dbReference>
<feature type="active site" description="Proton acceptor" evidence="3">
    <location>
        <position position="92"/>
    </location>
</feature>
<evidence type="ECO:0000313" key="5">
    <source>
        <dbReference type="Proteomes" id="UP000281771"/>
    </source>
</evidence>
<dbReference type="InterPro" id="IPR029001">
    <property type="entry name" value="ITPase-like_fam"/>
</dbReference>
<proteinExistence type="inferred from homology"/>
<protein>
    <recommendedName>
        <fullName evidence="3">dTTP/UTP pyrophosphatase</fullName>
        <shortName evidence="3">dTTPase/UTPase</shortName>
        <ecNumber evidence="3">3.6.1.9</ecNumber>
    </recommendedName>
    <alternativeName>
        <fullName evidence="3">Nucleoside triphosphate pyrophosphatase</fullName>
    </alternativeName>
    <alternativeName>
        <fullName evidence="3">Nucleotide pyrophosphatase</fullName>
        <shortName evidence="3">Nucleotide PPase</shortName>
    </alternativeName>
</protein>
<dbReference type="SUPFAM" id="SSF52972">
    <property type="entry name" value="ITPase-like"/>
    <property type="match status" value="1"/>
</dbReference>
<organism evidence="4 5">
    <name type="scientific">Streptococcus minor</name>
    <dbReference type="NCBI Taxonomy" id="229549"/>
    <lineage>
        <taxon>Bacteria</taxon>
        <taxon>Bacillati</taxon>
        <taxon>Bacillota</taxon>
        <taxon>Bacilli</taxon>
        <taxon>Lactobacillales</taxon>
        <taxon>Streptococcaceae</taxon>
        <taxon>Streptococcus</taxon>
    </lineage>
</organism>
<accession>A0A3P1VG35</accession>
<dbReference type="EMBL" id="RQZA01000001">
    <property type="protein sequence ID" value="RRD32667.1"/>
    <property type="molecule type" value="Genomic_DNA"/>
</dbReference>
<keyword evidence="3" id="KW-0546">Nucleotide metabolism</keyword>
<dbReference type="Pfam" id="PF02545">
    <property type="entry name" value="Maf"/>
    <property type="match status" value="1"/>
</dbReference>
<dbReference type="GO" id="GO:0005737">
    <property type="term" value="C:cytoplasm"/>
    <property type="evidence" value="ECO:0007669"/>
    <property type="project" value="UniProtKB-SubCell"/>
</dbReference>
<name>A0A3P1VG35_9STRE</name>
<gene>
    <name evidence="4" type="ORF">EII38_02715</name>
</gene>
<comment type="cofactor">
    <cofactor evidence="1 3">
        <name>a divalent metal cation</name>
        <dbReference type="ChEBI" id="CHEBI:60240"/>
    </cofactor>
</comment>
<comment type="similarity">
    <text evidence="3">Belongs to the Maf family. YhdE subfamily.</text>
</comment>
<dbReference type="EC" id="3.6.1.9" evidence="3"/>
<evidence type="ECO:0000256" key="2">
    <source>
        <dbReference type="ARBA" id="ARBA00022801"/>
    </source>
</evidence>
<keyword evidence="3" id="KW-0963">Cytoplasm</keyword>
<keyword evidence="2 3" id="KW-0378">Hydrolase</keyword>
<comment type="catalytic activity">
    <reaction evidence="3">
        <text>dTTP + H2O = dTMP + diphosphate + H(+)</text>
        <dbReference type="Rhea" id="RHEA:28534"/>
        <dbReference type="ChEBI" id="CHEBI:15377"/>
        <dbReference type="ChEBI" id="CHEBI:15378"/>
        <dbReference type="ChEBI" id="CHEBI:33019"/>
        <dbReference type="ChEBI" id="CHEBI:37568"/>
        <dbReference type="ChEBI" id="CHEBI:63528"/>
        <dbReference type="EC" id="3.6.1.9"/>
    </reaction>
</comment>
<dbReference type="STRING" id="1123309.GCA_000377005_01752"/>
<reference evidence="4 5" key="1">
    <citation type="submission" date="2018-11" db="EMBL/GenBank/DDBJ databases">
        <title>Genomes From Bacteria Associated with the Canine Oral Cavity: a Test Case for Automated Genome-Based Taxonomic Assignment.</title>
        <authorList>
            <person name="Coil D.A."/>
            <person name="Jospin G."/>
            <person name="Darling A.E."/>
            <person name="Wallis C."/>
            <person name="Davis I.J."/>
            <person name="Harris S."/>
            <person name="Eisen J.A."/>
            <person name="Holcombe L.J."/>
            <person name="O'Flynn C."/>
        </authorList>
    </citation>
    <scope>NUCLEOTIDE SEQUENCE [LARGE SCALE GENOMIC DNA]</scope>
    <source>
        <strain evidence="4 5">OH4621_COT-116</strain>
    </source>
</reference>
<evidence type="ECO:0000313" key="4">
    <source>
        <dbReference type="EMBL" id="RRD32667.1"/>
    </source>
</evidence>
<feature type="site" description="Important for substrate specificity" evidence="3">
    <location>
        <position position="27"/>
    </location>
</feature>
<comment type="subcellular location">
    <subcellularLocation>
        <location evidence="3">Cytoplasm</location>
    </subcellularLocation>
</comment>
<dbReference type="PANTHER" id="PTHR43213">
    <property type="entry name" value="BIFUNCTIONAL DTTP/UTP PYROPHOSPHATASE/METHYLTRANSFERASE PROTEIN-RELATED"/>
    <property type="match status" value="1"/>
</dbReference>
<evidence type="ECO:0000256" key="3">
    <source>
        <dbReference type="HAMAP-Rule" id="MF_00528"/>
    </source>
</evidence>
<comment type="catalytic activity">
    <reaction evidence="3">
        <text>UTP + H2O = UMP + diphosphate + H(+)</text>
        <dbReference type="Rhea" id="RHEA:29395"/>
        <dbReference type="ChEBI" id="CHEBI:15377"/>
        <dbReference type="ChEBI" id="CHEBI:15378"/>
        <dbReference type="ChEBI" id="CHEBI:33019"/>
        <dbReference type="ChEBI" id="CHEBI:46398"/>
        <dbReference type="ChEBI" id="CHEBI:57865"/>
        <dbReference type="EC" id="3.6.1.9"/>
    </reaction>
</comment>
<comment type="function">
    <text evidence="3">Nucleoside triphosphate pyrophosphatase that hydrolyzes dTTP and UTP. May have a dual role in cell division arrest and in preventing the incorporation of modified nucleotides into cellular nucleic acids.</text>
</comment>
<comment type="caution">
    <text evidence="4">The sequence shown here is derived from an EMBL/GenBank/DDBJ whole genome shotgun (WGS) entry which is preliminary data.</text>
</comment>
<sequence length="211" mass="24364">MQTVFEYEKIGKKGKIENFVLLSTSPRRKDLLAFLKPIITRVEVDERSLEERYMETFKQDDFLTRAAKVCCEISKAKSDQILDEDTLYISADTIVVADNQIFNKPENLTEAKDMLLSYFGKSHYVVTSVCLRMRGYLEVFYTVAQIDFVDFYPELAQVVDDYITFKQPLDKAGAYGFQELDPRLIRSVTGDIHTIIGLPVAEVSERIFRKQ</sequence>
<dbReference type="GO" id="GO:0036218">
    <property type="term" value="F:dTTP diphosphatase activity"/>
    <property type="evidence" value="ECO:0007669"/>
    <property type="project" value="RHEA"/>
</dbReference>
<dbReference type="PANTHER" id="PTHR43213:SF5">
    <property type="entry name" value="BIFUNCTIONAL DTTP_UTP PYROPHOSPHATASE_METHYLTRANSFERASE PROTEIN-RELATED"/>
    <property type="match status" value="1"/>
</dbReference>
<dbReference type="RefSeq" id="WP_124775813.1">
    <property type="nucleotide sequence ID" value="NZ_RQZA01000001.1"/>
</dbReference>
<evidence type="ECO:0000256" key="1">
    <source>
        <dbReference type="ARBA" id="ARBA00001968"/>
    </source>
</evidence>
<dbReference type="AlphaFoldDB" id="A0A3P1VG35"/>
<dbReference type="HAMAP" id="MF_00528">
    <property type="entry name" value="Maf"/>
    <property type="match status" value="1"/>
</dbReference>
<dbReference type="GO" id="GO:0036221">
    <property type="term" value="F:UTP diphosphatase activity"/>
    <property type="evidence" value="ECO:0007669"/>
    <property type="project" value="RHEA"/>
</dbReference>
<dbReference type="Proteomes" id="UP000281771">
    <property type="component" value="Unassembled WGS sequence"/>
</dbReference>
<feature type="site" description="Important for substrate specificity" evidence="3">
    <location>
        <position position="93"/>
    </location>
</feature>
<dbReference type="InterPro" id="IPR003697">
    <property type="entry name" value="Maf-like"/>
</dbReference>
<comment type="caution">
    <text evidence="3">Lacks conserved residue(s) required for the propagation of feature annotation.</text>
</comment>